<dbReference type="PANTHER" id="PTHR34933:SF1">
    <property type="entry name" value="FLAGELLAR L-RING PROTEIN"/>
    <property type="match status" value="1"/>
</dbReference>
<dbReference type="GO" id="GO:0003774">
    <property type="term" value="F:cytoskeletal motor activity"/>
    <property type="evidence" value="ECO:0007669"/>
    <property type="project" value="InterPro"/>
</dbReference>
<evidence type="ECO:0000256" key="4">
    <source>
        <dbReference type="ARBA" id="ARBA00006929"/>
    </source>
</evidence>
<dbReference type="KEGG" id="aft:BBF96_10890"/>
<comment type="similarity">
    <text evidence="4">Belongs to the FlgH family.</text>
</comment>
<evidence type="ECO:0000256" key="2">
    <source>
        <dbReference type="ARBA" id="ARBA00004117"/>
    </source>
</evidence>
<comment type="function">
    <text evidence="1">Assembles around the rod to form the L-ring and probably protects the motor/basal body from shearing forces during rotation.</text>
</comment>
<keyword evidence="11" id="KW-1185">Reference proteome</keyword>
<keyword evidence="10" id="KW-0966">Cell projection</keyword>
<dbReference type="AlphaFoldDB" id="A0A3Q9HRB3"/>
<dbReference type="EMBL" id="CP016379">
    <property type="protein sequence ID" value="AZR73848.1"/>
    <property type="molecule type" value="Genomic_DNA"/>
</dbReference>
<keyword evidence="8" id="KW-0998">Cell outer membrane</keyword>
<keyword evidence="10" id="KW-0969">Cilium</keyword>
<evidence type="ECO:0000256" key="7">
    <source>
        <dbReference type="ARBA" id="ARBA00023143"/>
    </source>
</evidence>
<dbReference type="OrthoDB" id="9816119at2"/>
<keyword evidence="6" id="KW-0472">Membrane</keyword>
<comment type="subcellular location">
    <subcellularLocation>
        <location evidence="2">Bacterial flagellum basal body</location>
    </subcellularLocation>
    <subcellularLocation>
        <location evidence="3">Cell outer membrane</location>
    </subcellularLocation>
</comment>
<feature type="signal peptide" evidence="9">
    <location>
        <begin position="1"/>
        <end position="21"/>
    </location>
</feature>
<dbReference type="PANTHER" id="PTHR34933">
    <property type="entry name" value="FLAGELLAR L-RING PROTEIN"/>
    <property type="match status" value="1"/>
</dbReference>
<evidence type="ECO:0000313" key="11">
    <source>
        <dbReference type="Proteomes" id="UP000267250"/>
    </source>
</evidence>
<evidence type="ECO:0000256" key="9">
    <source>
        <dbReference type="SAM" id="SignalP"/>
    </source>
</evidence>
<feature type="chain" id="PRO_5018657280" evidence="9">
    <location>
        <begin position="22"/>
        <end position="190"/>
    </location>
</feature>
<evidence type="ECO:0000256" key="3">
    <source>
        <dbReference type="ARBA" id="ARBA00004442"/>
    </source>
</evidence>
<accession>A0A3Q9HRB3</accession>
<keyword evidence="5 9" id="KW-0732">Signal</keyword>
<evidence type="ECO:0000256" key="5">
    <source>
        <dbReference type="ARBA" id="ARBA00022729"/>
    </source>
</evidence>
<keyword evidence="7" id="KW-0975">Bacterial flagellum</keyword>
<reference evidence="10 11" key="1">
    <citation type="submission" date="2016-07" db="EMBL/GenBank/DDBJ databases">
        <title>Genome and transcriptome analysis of iron-reducing fermentative bacteria Anoxybacter fermentans.</title>
        <authorList>
            <person name="Zeng X."/>
            <person name="Shao Z."/>
        </authorList>
    </citation>
    <scope>NUCLEOTIDE SEQUENCE [LARGE SCALE GENOMIC DNA]</scope>
    <source>
        <strain evidence="10 11">DY22613</strain>
    </source>
</reference>
<protein>
    <submittedName>
        <fullName evidence="10">Flagellar biosynthesis protein FlgH</fullName>
    </submittedName>
</protein>
<keyword evidence="10" id="KW-0282">Flagellum</keyword>
<sequence>MKRVIIYALLFCLLLPISVSATSLWDDKAADIYKDKVASEIGDLVTIIIVEKSSASQKASTETSQDSSLGAGPGLGIFDFIKTFSLKYSDKNEADGVTVRQGLLNAQITARVIDKQPNGNLVVRGLKTININGESQEIEITGVIRQRDIKADNTIESIYMSDVEIRYTGEGVVGDKQKSGIFEKIFNWLF</sequence>
<dbReference type="GO" id="GO:0009427">
    <property type="term" value="C:bacterial-type flagellum basal body, distal rod, L ring"/>
    <property type="evidence" value="ECO:0007669"/>
    <property type="project" value="InterPro"/>
</dbReference>
<proteinExistence type="inferred from homology"/>
<dbReference type="InterPro" id="IPR000527">
    <property type="entry name" value="Flag_Lring"/>
</dbReference>
<dbReference type="PRINTS" id="PR01008">
    <property type="entry name" value="FLGLRINGFLGH"/>
</dbReference>
<evidence type="ECO:0000256" key="8">
    <source>
        <dbReference type="ARBA" id="ARBA00023237"/>
    </source>
</evidence>
<name>A0A3Q9HRB3_9FIRM</name>
<dbReference type="Pfam" id="PF02107">
    <property type="entry name" value="FlgH"/>
    <property type="match status" value="1"/>
</dbReference>
<dbReference type="RefSeq" id="WP_127017199.1">
    <property type="nucleotide sequence ID" value="NZ_CP016379.1"/>
</dbReference>
<evidence type="ECO:0000313" key="10">
    <source>
        <dbReference type="EMBL" id="AZR73848.1"/>
    </source>
</evidence>
<evidence type="ECO:0000256" key="6">
    <source>
        <dbReference type="ARBA" id="ARBA00023136"/>
    </source>
</evidence>
<gene>
    <name evidence="10" type="ORF">BBF96_10890</name>
</gene>
<dbReference type="GO" id="GO:0071973">
    <property type="term" value="P:bacterial-type flagellum-dependent cell motility"/>
    <property type="evidence" value="ECO:0007669"/>
    <property type="project" value="InterPro"/>
</dbReference>
<organism evidence="10 11">
    <name type="scientific">Anoxybacter fermentans</name>
    <dbReference type="NCBI Taxonomy" id="1323375"/>
    <lineage>
        <taxon>Bacteria</taxon>
        <taxon>Bacillati</taxon>
        <taxon>Bacillota</taxon>
        <taxon>Clostridia</taxon>
        <taxon>Halanaerobiales</taxon>
        <taxon>Anoxybacter</taxon>
    </lineage>
</organism>
<dbReference type="Proteomes" id="UP000267250">
    <property type="component" value="Chromosome"/>
</dbReference>
<dbReference type="GO" id="GO:0009279">
    <property type="term" value="C:cell outer membrane"/>
    <property type="evidence" value="ECO:0007669"/>
    <property type="project" value="UniProtKB-SubCell"/>
</dbReference>
<evidence type="ECO:0000256" key="1">
    <source>
        <dbReference type="ARBA" id="ARBA00002591"/>
    </source>
</evidence>